<name>A0A7S2DDX9_9EUKA</name>
<evidence type="ECO:0000313" key="2">
    <source>
        <dbReference type="EMBL" id="CAD9451896.1"/>
    </source>
</evidence>
<proteinExistence type="predicted"/>
<dbReference type="AlphaFoldDB" id="A0A7S2DDX9"/>
<dbReference type="PANTHER" id="PTHR11012:SF30">
    <property type="entry name" value="PROTEIN KINASE-LIKE DOMAIN-CONTAINING"/>
    <property type="match status" value="1"/>
</dbReference>
<evidence type="ECO:0000259" key="1">
    <source>
        <dbReference type="SMART" id="SM00587"/>
    </source>
</evidence>
<dbReference type="PANTHER" id="PTHR11012">
    <property type="entry name" value="PROTEIN KINASE-LIKE DOMAIN-CONTAINING"/>
    <property type="match status" value="1"/>
</dbReference>
<sequence length="505" mass="56294">MQTVGLQMPEPAPPDTIADGVSSTQVHIEGPSRELTVKDSRPTNHVKLGTKIPGVKVISRFEDLTTEWLTEVFRFRGLLPANGSIDEMVLKRIGEGQGAMSELVAITIVKATNSFVEDRMPTTSTTATRTTPTYLVAKIWPEQAGKSVGGPPPIALKLVFFAESHFYNDFTVAAGGLPRPECLHCGAAWRWTWSNAPAKFILLLEDASRGLYGVGGPSRQYMRVDGCASLEHLTMVMVGLARFHARWWGKTRDKALPKWIHPTLSTCGLGPNFVTLIAKQGVKLLPKLASEMKHADGTNVATFGKEFAFIVNEWHPRLVGHFRYIVRQLLRPPLTLIHGDCHLENVFFHERYPGGCAFIDFGNMHFGHALADVSFLLTTNLEPEVRRELEKTLLQRYHAALVQHGVNGYPFERCWHDYQMNIYMVWCQIVTQAPDFVKMRKARAGMFAPEGEITEGSASLLKMCYAQNRRLAIALKDHDWISLVTSQARQPCDLVGCTPAACVKT</sequence>
<dbReference type="SUPFAM" id="SSF56112">
    <property type="entry name" value="Protein kinase-like (PK-like)"/>
    <property type="match status" value="1"/>
</dbReference>
<dbReference type="InterPro" id="IPR015897">
    <property type="entry name" value="CHK_kinase-like"/>
</dbReference>
<reference evidence="2" key="1">
    <citation type="submission" date="2021-01" db="EMBL/GenBank/DDBJ databases">
        <authorList>
            <person name="Corre E."/>
            <person name="Pelletier E."/>
            <person name="Niang G."/>
            <person name="Scheremetjew M."/>
            <person name="Finn R."/>
            <person name="Kale V."/>
            <person name="Holt S."/>
            <person name="Cochrane G."/>
            <person name="Meng A."/>
            <person name="Brown T."/>
            <person name="Cohen L."/>
        </authorList>
    </citation>
    <scope>NUCLEOTIDE SEQUENCE</scope>
    <source>
        <strain evidence="2">UTEX LB 985</strain>
    </source>
</reference>
<accession>A0A7S2DDX9</accession>
<dbReference type="EMBL" id="HBGU01030048">
    <property type="protein sequence ID" value="CAD9451896.1"/>
    <property type="molecule type" value="Transcribed_RNA"/>
</dbReference>
<dbReference type="InterPro" id="IPR011009">
    <property type="entry name" value="Kinase-like_dom_sf"/>
</dbReference>
<feature type="domain" description="CHK kinase-like" evidence="1">
    <location>
        <begin position="202"/>
        <end position="407"/>
    </location>
</feature>
<organism evidence="2">
    <name type="scientific">Haptolina brevifila</name>
    <dbReference type="NCBI Taxonomy" id="156173"/>
    <lineage>
        <taxon>Eukaryota</taxon>
        <taxon>Haptista</taxon>
        <taxon>Haptophyta</taxon>
        <taxon>Prymnesiophyceae</taxon>
        <taxon>Prymnesiales</taxon>
        <taxon>Prymnesiaceae</taxon>
        <taxon>Haptolina</taxon>
    </lineage>
</organism>
<dbReference type="SMART" id="SM00587">
    <property type="entry name" value="CHK"/>
    <property type="match status" value="1"/>
</dbReference>
<protein>
    <recommendedName>
        <fullName evidence="1">CHK kinase-like domain-containing protein</fullName>
    </recommendedName>
</protein>
<gene>
    <name evidence="2" type="ORF">CBRE1094_LOCUS16404</name>
</gene>
<dbReference type="InterPro" id="IPR004119">
    <property type="entry name" value="EcKL"/>
</dbReference>
<dbReference type="Gene3D" id="3.90.1200.10">
    <property type="match status" value="1"/>
</dbReference>
<dbReference type="Pfam" id="PF02958">
    <property type="entry name" value="EcKL"/>
    <property type="match status" value="1"/>
</dbReference>